<keyword evidence="3" id="KW-0813">Transport</keyword>
<comment type="caution">
    <text evidence="8">The sequence shown here is derived from an EMBL/GenBank/DDBJ whole genome shotgun (WGS) entry which is preliminary data.</text>
</comment>
<feature type="transmembrane region" description="Helical" evidence="7">
    <location>
        <begin position="302"/>
        <end position="325"/>
    </location>
</feature>
<reference evidence="8 9" key="1">
    <citation type="journal article" date="2015" name="Genome Biol.">
        <title>Comparative genomics of Steinernema reveals deeply conserved gene regulatory networks.</title>
        <authorList>
            <person name="Dillman A.R."/>
            <person name="Macchietto M."/>
            <person name="Porter C.F."/>
            <person name="Rogers A."/>
            <person name="Williams B."/>
            <person name="Antoshechkin I."/>
            <person name="Lee M.M."/>
            <person name="Goodwin Z."/>
            <person name="Lu X."/>
            <person name="Lewis E.E."/>
            <person name="Goodrich-Blair H."/>
            <person name="Stock S.P."/>
            <person name="Adams B.J."/>
            <person name="Sternberg P.W."/>
            <person name="Mortazavi A."/>
        </authorList>
    </citation>
    <scope>NUCLEOTIDE SEQUENCE [LARGE SCALE GENOMIC DNA]</scope>
    <source>
        <strain evidence="8 9">ALL</strain>
    </source>
</reference>
<dbReference type="EMBL" id="AZBU02000010">
    <property type="protein sequence ID" value="TKR63509.1"/>
    <property type="molecule type" value="Genomic_DNA"/>
</dbReference>
<dbReference type="AlphaFoldDB" id="A0A4U5M408"/>
<accession>A0A4U5M408</accession>
<feature type="transmembrane region" description="Helical" evidence="7">
    <location>
        <begin position="198"/>
        <end position="223"/>
    </location>
</feature>
<dbReference type="GO" id="GO:0015141">
    <property type="term" value="F:succinate transmembrane transporter activity"/>
    <property type="evidence" value="ECO:0007669"/>
    <property type="project" value="TreeGrafter"/>
</dbReference>
<dbReference type="OrthoDB" id="6493944at2759"/>
<comment type="subcellular location">
    <subcellularLocation>
        <location evidence="1">Membrane</location>
        <topology evidence="1">Multi-pass membrane protein</topology>
    </subcellularLocation>
</comment>
<keyword evidence="5 7" id="KW-1133">Transmembrane helix</keyword>
<gene>
    <name evidence="8" type="ORF">L596_027327</name>
</gene>
<evidence type="ECO:0000313" key="8">
    <source>
        <dbReference type="EMBL" id="TKR63509.1"/>
    </source>
</evidence>
<dbReference type="InterPro" id="IPR031312">
    <property type="entry name" value="Na/sul_symport_CS"/>
</dbReference>
<comment type="similarity">
    <text evidence="2">Belongs to the SLC13A/DASS transporter (TC 2.A.47) family. NADC subfamily.</text>
</comment>
<proteinExistence type="inferred from homology"/>
<evidence type="ECO:0000256" key="4">
    <source>
        <dbReference type="ARBA" id="ARBA00022692"/>
    </source>
</evidence>
<evidence type="ECO:0000256" key="6">
    <source>
        <dbReference type="ARBA" id="ARBA00023136"/>
    </source>
</evidence>
<feature type="transmembrane region" description="Helical" evidence="7">
    <location>
        <begin position="116"/>
        <end position="135"/>
    </location>
</feature>
<keyword evidence="9" id="KW-1185">Reference proteome</keyword>
<organism evidence="8 9">
    <name type="scientific">Steinernema carpocapsae</name>
    <name type="common">Entomopathogenic nematode</name>
    <dbReference type="NCBI Taxonomy" id="34508"/>
    <lineage>
        <taxon>Eukaryota</taxon>
        <taxon>Metazoa</taxon>
        <taxon>Ecdysozoa</taxon>
        <taxon>Nematoda</taxon>
        <taxon>Chromadorea</taxon>
        <taxon>Rhabditida</taxon>
        <taxon>Tylenchina</taxon>
        <taxon>Panagrolaimomorpha</taxon>
        <taxon>Strongyloidoidea</taxon>
        <taxon>Steinernematidae</taxon>
        <taxon>Steinernema</taxon>
    </lineage>
</organism>
<keyword evidence="6 7" id="KW-0472">Membrane</keyword>
<dbReference type="PANTHER" id="PTHR10283:SF84">
    <property type="entry name" value="SODIUM-DEPENDENT HIGH-AFFINITY DICARBOXYLATE TRANSPORTER 2"/>
    <property type="match status" value="1"/>
</dbReference>
<evidence type="ECO:0008006" key="10">
    <source>
        <dbReference type="Google" id="ProtNLM"/>
    </source>
</evidence>
<feature type="transmembrane region" description="Helical" evidence="7">
    <location>
        <begin position="12"/>
        <end position="45"/>
    </location>
</feature>
<dbReference type="GO" id="GO:0015137">
    <property type="term" value="F:citrate transmembrane transporter activity"/>
    <property type="evidence" value="ECO:0007669"/>
    <property type="project" value="TreeGrafter"/>
</dbReference>
<feature type="transmembrane region" description="Helical" evidence="7">
    <location>
        <begin position="518"/>
        <end position="543"/>
    </location>
</feature>
<name>A0A4U5M408_STECR</name>
<keyword evidence="4 7" id="KW-0812">Transmembrane</keyword>
<dbReference type="PROSITE" id="PS01271">
    <property type="entry name" value="NA_SULFATE"/>
    <property type="match status" value="1"/>
</dbReference>
<feature type="transmembrane region" description="Helical" evidence="7">
    <location>
        <begin position="441"/>
        <end position="467"/>
    </location>
</feature>
<feature type="transmembrane region" description="Helical" evidence="7">
    <location>
        <begin position="51"/>
        <end position="71"/>
    </location>
</feature>
<evidence type="ECO:0000256" key="3">
    <source>
        <dbReference type="ARBA" id="ARBA00022448"/>
    </source>
</evidence>
<feature type="transmembrane region" description="Helical" evidence="7">
    <location>
        <begin position="78"/>
        <end position="96"/>
    </location>
</feature>
<evidence type="ECO:0000313" key="9">
    <source>
        <dbReference type="Proteomes" id="UP000298663"/>
    </source>
</evidence>
<dbReference type="PANTHER" id="PTHR10283">
    <property type="entry name" value="SOLUTE CARRIER FAMILY 13 MEMBER"/>
    <property type="match status" value="1"/>
</dbReference>
<evidence type="ECO:0000256" key="7">
    <source>
        <dbReference type="SAM" id="Phobius"/>
    </source>
</evidence>
<protein>
    <recommendedName>
        <fullName evidence="10">Citrate transporter-like domain-containing protein</fullName>
    </recommendedName>
</protein>
<reference evidence="8 9" key="2">
    <citation type="journal article" date="2019" name="G3 (Bethesda)">
        <title>Hybrid Assembly of the Genome of the Entomopathogenic Nematode Steinernema carpocapsae Identifies the X-Chromosome.</title>
        <authorList>
            <person name="Serra L."/>
            <person name="Macchietto M."/>
            <person name="Macias-Munoz A."/>
            <person name="McGill C.J."/>
            <person name="Rodriguez I.M."/>
            <person name="Rodriguez B."/>
            <person name="Murad R."/>
            <person name="Mortazavi A."/>
        </authorList>
    </citation>
    <scope>NUCLEOTIDE SEQUENCE [LARGE SCALE GENOMIC DNA]</scope>
    <source>
        <strain evidence="8 9">ALL</strain>
    </source>
</reference>
<feature type="transmembrane region" description="Helical" evidence="7">
    <location>
        <begin position="243"/>
        <end position="269"/>
    </location>
</feature>
<feature type="transmembrane region" description="Helical" evidence="7">
    <location>
        <begin position="479"/>
        <end position="498"/>
    </location>
</feature>
<feature type="transmembrane region" description="Helical" evidence="7">
    <location>
        <begin position="345"/>
        <end position="363"/>
    </location>
</feature>
<evidence type="ECO:0000256" key="5">
    <source>
        <dbReference type="ARBA" id="ARBA00022989"/>
    </source>
</evidence>
<dbReference type="Pfam" id="PF00939">
    <property type="entry name" value="Na_sulph_symp"/>
    <property type="match status" value="1"/>
</dbReference>
<sequence length="561" mass="62567">MLVFVRTFSKTIFIFLIPLALSPILFLGTKDTACIFCIALFTLYWLTEVVPLAITSLLPLLLFPVLGIIPAKELAQQYMKDTSMMLLITLIAAIAVEECQLHRRIALNVLVRTGGRFHWTLLAYAFVTCFVSLWLSDSATTALMLPIAVAALEAMDVREEDQLHTKNTDTDVSDPHFDYPKRPYEASSSNSNRGMWKALVLVCSHASLIGGTGVITSTAPNLIFKDAIETRYHEDHLKMSFLAWMAFAIPPAVGYLLASWIVLQIVFLGPRSLLDIFRRSTNDEIGKISNMQKEIFKMHKSLGPMTFAEISVLLLYGTMIAAWMFRDPGFVDGWASFIDPERSRMLSDTCIGILIVFAFFAWPRERPDLLCWRSDISKAPTRRRPILTWEIVHRKLPWSVLFLIGAGFAISKGVQESGLSHKMTCLVLSKMDGTSVLGMQAILTTAITFFTEMMSNGATASIFIPIALTIAESLKLHPFYLAIPAAIAPSFAFCFPMATPPNAIVYETGVLKMWEMAATGIFLNFLCIGITVVNTNTWAYWLFDMSHVSEHVAVGNSSLYC</sequence>
<dbReference type="STRING" id="34508.A0A4U5M408"/>
<dbReference type="GO" id="GO:0005886">
    <property type="term" value="C:plasma membrane"/>
    <property type="evidence" value="ECO:0007669"/>
    <property type="project" value="TreeGrafter"/>
</dbReference>
<evidence type="ECO:0000256" key="2">
    <source>
        <dbReference type="ARBA" id="ARBA00006772"/>
    </source>
</evidence>
<dbReference type="InterPro" id="IPR001898">
    <property type="entry name" value="SLC13A/DASS"/>
</dbReference>
<evidence type="ECO:0000256" key="1">
    <source>
        <dbReference type="ARBA" id="ARBA00004141"/>
    </source>
</evidence>
<dbReference type="Proteomes" id="UP000298663">
    <property type="component" value="Unassembled WGS sequence"/>
</dbReference>